<sequence length="78" mass="8329">MASLVELASSKAVEDLATPSNIRLGRELAEDGAVQVFAADVDRIQARVGGGQSATQSRRVDLWVGEHGLSWSCTCTKR</sequence>
<dbReference type="Proteomes" id="UP000547458">
    <property type="component" value="Unassembled WGS sequence"/>
</dbReference>
<gene>
    <name evidence="1" type="ORF">BJ994_000645</name>
</gene>
<organism evidence="1 2">
    <name type="scientific">Arthrobacter pigmenti</name>
    <dbReference type="NCBI Taxonomy" id="271432"/>
    <lineage>
        <taxon>Bacteria</taxon>
        <taxon>Bacillati</taxon>
        <taxon>Actinomycetota</taxon>
        <taxon>Actinomycetes</taxon>
        <taxon>Micrococcales</taxon>
        <taxon>Micrococcaceae</taxon>
        <taxon>Arthrobacter</taxon>
    </lineage>
</organism>
<dbReference type="EMBL" id="JAATJL010000001">
    <property type="protein sequence ID" value="NJC21569.1"/>
    <property type="molecule type" value="Genomic_DNA"/>
</dbReference>
<reference evidence="1 2" key="1">
    <citation type="submission" date="2020-03" db="EMBL/GenBank/DDBJ databases">
        <title>Sequencing the genomes of 1000 actinobacteria strains.</title>
        <authorList>
            <person name="Klenk H.-P."/>
        </authorList>
    </citation>
    <scope>NUCLEOTIDE SEQUENCE [LARGE SCALE GENOMIC DNA]</scope>
    <source>
        <strain evidence="1 2">DSM 16403</strain>
    </source>
</reference>
<evidence type="ECO:0000313" key="1">
    <source>
        <dbReference type="EMBL" id="NJC21569.1"/>
    </source>
</evidence>
<comment type="caution">
    <text evidence="1">The sequence shown here is derived from an EMBL/GenBank/DDBJ whole genome shotgun (WGS) entry which is preliminary data.</text>
</comment>
<protein>
    <submittedName>
        <fullName evidence="1">Putative Zn finger protein</fullName>
    </submittedName>
</protein>
<keyword evidence="2" id="KW-1185">Reference proteome</keyword>
<evidence type="ECO:0000313" key="2">
    <source>
        <dbReference type="Proteomes" id="UP000547458"/>
    </source>
</evidence>
<name>A0A846RKB0_9MICC</name>
<proteinExistence type="predicted"/>
<dbReference type="AlphaFoldDB" id="A0A846RKB0"/>
<accession>A0A846RKB0</accession>